<accession>A0A1Q8QY05</accession>
<dbReference type="STRING" id="1888891.DSOL_1810"/>
<sequence>MVIFGCVGIIAGCGSLGLWLANRIRRRPVELREFLMALSLLDTEIVWGATPLPEAFGILKERTDAPWQGFFADLQDRLQRGESASIAWNDVSLAQNSHFCLKHEDWQVIRDVSKGLGRSDRQEQHKQLELIQRQLALIKDQAGIWSEKQAKMWSYLGFLCGIAGVLILI</sequence>
<protein>
    <submittedName>
        <fullName evidence="1">Stage III sporulation protein AB</fullName>
    </submittedName>
</protein>
<dbReference type="PIRSF" id="PIRSF021435">
    <property type="entry name" value="SpoIIIAB"/>
    <property type="match status" value="1"/>
</dbReference>
<dbReference type="Pfam" id="PF09548">
    <property type="entry name" value="Spore_III_AB"/>
    <property type="match status" value="1"/>
</dbReference>
<dbReference type="EMBL" id="MLBF01000010">
    <property type="protein sequence ID" value="OLN32204.1"/>
    <property type="molecule type" value="Genomic_DNA"/>
</dbReference>
<name>A0A1Q8QY05_9FIRM</name>
<gene>
    <name evidence="1" type="ORF">DSOL_1810</name>
</gene>
<dbReference type="InterPro" id="IPR014198">
    <property type="entry name" value="Spore_III_AB"/>
</dbReference>
<reference evidence="1 2" key="1">
    <citation type="submission" date="2016-09" db="EMBL/GenBank/DDBJ databases">
        <title>Complete genome of Desulfosporosinus sp. OL.</title>
        <authorList>
            <person name="Mardanov A."/>
            <person name="Beletsky A."/>
            <person name="Panova A."/>
            <person name="Karnachuk O."/>
            <person name="Ravin N."/>
        </authorList>
    </citation>
    <scope>NUCLEOTIDE SEQUENCE [LARGE SCALE GENOMIC DNA]</scope>
    <source>
        <strain evidence="1 2">OL</strain>
    </source>
</reference>
<evidence type="ECO:0000313" key="2">
    <source>
        <dbReference type="Proteomes" id="UP000186102"/>
    </source>
</evidence>
<comment type="caution">
    <text evidence="1">The sequence shown here is derived from an EMBL/GenBank/DDBJ whole genome shotgun (WGS) entry which is preliminary data.</text>
</comment>
<dbReference type="AlphaFoldDB" id="A0A1Q8QY05"/>
<proteinExistence type="predicted"/>
<dbReference type="Proteomes" id="UP000186102">
    <property type="component" value="Unassembled WGS sequence"/>
</dbReference>
<organism evidence="1 2">
    <name type="scientific">Desulfosporosinus metallidurans</name>
    <dbReference type="NCBI Taxonomy" id="1888891"/>
    <lineage>
        <taxon>Bacteria</taxon>
        <taxon>Bacillati</taxon>
        <taxon>Bacillota</taxon>
        <taxon>Clostridia</taxon>
        <taxon>Eubacteriales</taxon>
        <taxon>Desulfitobacteriaceae</taxon>
        <taxon>Desulfosporosinus</taxon>
    </lineage>
</organism>
<keyword evidence="2" id="KW-1185">Reference proteome</keyword>
<evidence type="ECO:0000313" key="1">
    <source>
        <dbReference type="EMBL" id="OLN32204.1"/>
    </source>
</evidence>
<dbReference type="OrthoDB" id="1957909at2"/>
<dbReference type="RefSeq" id="WP_075364492.1">
    <property type="nucleotide sequence ID" value="NZ_MLBF01000010.1"/>
</dbReference>